<sequence length="231" mass="25850">MTFVQVIDCKTSRIDELNRLMDSWVEATQGKRTATHSIVGRDRTDATHVVEIVEFPSYDEAMENSRLPETGRIFQELVAACDQEPTFTDLDVLRDEQLNKIVVRNFFEEVANKRNFDAQDTLCTPDYQEHDPILPTGVIGLEESKAGNRQLHAALGPVVTIESLIAEGDQVSARFSFKGRHTGEFLGIDATGREFSATGQATFRCEGGRIAESWWNTDDLGLLRQLGVIKT</sequence>
<gene>
    <name evidence="1" type="ORF">ACFYM3_35765</name>
</gene>
<dbReference type="SUPFAM" id="SSF54427">
    <property type="entry name" value="NTF2-like"/>
    <property type="match status" value="1"/>
</dbReference>
<keyword evidence="2" id="KW-1185">Reference proteome</keyword>
<dbReference type="Pfam" id="PF07366">
    <property type="entry name" value="SnoaL"/>
    <property type="match status" value="1"/>
</dbReference>
<comment type="caution">
    <text evidence="1">The sequence shown here is derived from an EMBL/GenBank/DDBJ whole genome shotgun (WGS) entry which is preliminary data.</text>
</comment>
<evidence type="ECO:0000313" key="2">
    <source>
        <dbReference type="Proteomes" id="UP001601288"/>
    </source>
</evidence>
<dbReference type="Proteomes" id="UP001601288">
    <property type="component" value="Unassembled WGS sequence"/>
</dbReference>
<reference evidence="1 2" key="1">
    <citation type="submission" date="2024-10" db="EMBL/GenBank/DDBJ databases">
        <title>The Natural Products Discovery Center: Release of the First 8490 Sequenced Strains for Exploring Actinobacteria Biosynthetic Diversity.</title>
        <authorList>
            <person name="Kalkreuter E."/>
            <person name="Kautsar S.A."/>
            <person name="Yang D."/>
            <person name="Bader C.D."/>
            <person name="Teijaro C.N."/>
            <person name="Fluegel L."/>
            <person name="Davis C.M."/>
            <person name="Simpson J.R."/>
            <person name="Lauterbach L."/>
            <person name="Steele A.D."/>
            <person name="Gui C."/>
            <person name="Meng S."/>
            <person name="Li G."/>
            <person name="Viehrig K."/>
            <person name="Ye F."/>
            <person name="Su P."/>
            <person name="Kiefer A.F."/>
            <person name="Nichols A."/>
            <person name="Cepeda A.J."/>
            <person name="Yan W."/>
            <person name="Fan B."/>
            <person name="Jiang Y."/>
            <person name="Adhikari A."/>
            <person name="Zheng C.-J."/>
            <person name="Schuster L."/>
            <person name="Cowan T.M."/>
            <person name="Smanski M.J."/>
            <person name="Chevrette M.G."/>
            <person name="De Carvalho L.P.S."/>
            <person name="Shen B."/>
        </authorList>
    </citation>
    <scope>NUCLEOTIDE SEQUENCE [LARGE SCALE GENOMIC DNA]</scope>
    <source>
        <strain evidence="1 2">NPDC007066</strain>
    </source>
</reference>
<dbReference type="PANTHER" id="PTHR38436:SF1">
    <property type="entry name" value="ESTER CYCLASE"/>
    <property type="match status" value="1"/>
</dbReference>
<name>A0ABW6LPX3_9ACTN</name>
<proteinExistence type="predicted"/>
<dbReference type="RefSeq" id="WP_358287217.1">
    <property type="nucleotide sequence ID" value="NZ_JBEYGJ010000029.1"/>
</dbReference>
<dbReference type="PANTHER" id="PTHR38436">
    <property type="entry name" value="POLYKETIDE CYCLASE SNOAL-LIKE DOMAIN"/>
    <property type="match status" value="1"/>
</dbReference>
<dbReference type="InterPro" id="IPR032710">
    <property type="entry name" value="NTF2-like_dom_sf"/>
</dbReference>
<dbReference type="Gene3D" id="3.10.450.50">
    <property type="match status" value="1"/>
</dbReference>
<dbReference type="EMBL" id="JBIAFP010000029">
    <property type="protein sequence ID" value="MFE9229856.1"/>
    <property type="molecule type" value="Genomic_DNA"/>
</dbReference>
<protein>
    <submittedName>
        <fullName evidence="1">Ester cyclase</fullName>
    </submittedName>
</protein>
<accession>A0ABW6LPX3</accession>
<evidence type="ECO:0000313" key="1">
    <source>
        <dbReference type="EMBL" id="MFE9229856.1"/>
    </source>
</evidence>
<organism evidence="1 2">
    <name type="scientific">Streptomyces massasporeus</name>
    <dbReference type="NCBI Taxonomy" id="67324"/>
    <lineage>
        <taxon>Bacteria</taxon>
        <taxon>Bacillati</taxon>
        <taxon>Actinomycetota</taxon>
        <taxon>Actinomycetes</taxon>
        <taxon>Kitasatosporales</taxon>
        <taxon>Streptomycetaceae</taxon>
        <taxon>Streptomyces</taxon>
    </lineage>
</organism>
<dbReference type="InterPro" id="IPR009959">
    <property type="entry name" value="Cyclase_SnoaL-like"/>
</dbReference>